<dbReference type="AlphaFoldDB" id="A0A485JFM2"/>
<organism evidence="2 3">
    <name type="scientific">Escherichia coli</name>
    <dbReference type="NCBI Taxonomy" id="562"/>
    <lineage>
        <taxon>Bacteria</taxon>
        <taxon>Pseudomonadati</taxon>
        <taxon>Pseudomonadota</taxon>
        <taxon>Gammaproteobacteria</taxon>
        <taxon>Enterobacterales</taxon>
        <taxon>Enterobacteriaceae</taxon>
        <taxon>Escherichia</taxon>
    </lineage>
</organism>
<dbReference type="GO" id="GO:0016780">
    <property type="term" value="F:phosphotransferase activity, for other substituted phosphate groups"/>
    <property type="evidence" value="ECO:0007669"/>
    <property type="project" value="InterPro"/>
</dbReference>
<dbReference type="GO" id="GO:0008654">
    <property type="term" value="P:phospholipid biosynthetic process"/>
    <property type="evidence" value="ECO:0007669"/>
    <property type="project" value="InterPro"/>
</dbReference>
<sequence>MALNALDGMLARECNQQTRLGAILNETGDVISDIALYLPFLFLPESNASLVILMLFYTILTEFCGLLAQTINGIRSYVGPFGKSDRALIFGLWGLAIAIYPQWMQWNNLLWSIASILLLWTAINRCRSVLFMSAER</sequence>
<reference evidence="2 3" key="1">
    <citation type="submission" date="2019-03" db="EMBL/GenBank/DDBJ databases">
        <authorList>
            <consortium name="Pathogen Informatics"/>
        </authorList>
    </citation>
    <scope>NUCLEOTIDE SEQUENCE [LARGE SCALE GENOMIC DNA]</scope>
    <source>
        <strain evidence="2 3">NCTC10974</strain>
    </source>
</reference>
<dbReference type="Proteomes" id="UP000358010">
    <property type="component" value="Unassembled WGS sequence"/>
</dbReference>
<accession>A0A485JFM2</accession>
<dbReference type="EMBL" id="CAADJZ010000001">
    <property type="protein sequence ID" value="VFT69486.1"/>
    <property type="molecule type" value="Genomic_DNA"/>
</dbReference>
<gene>
    <name evidence="2" type="primary">ynbA</name>
    <name evidence="2" type="ORF">NCTC10974_03020</name>
</gene>
<dbReference type="Gene3D" id="1.20.120.1760">
    <property type="match status" value="1"/>
</dbReference>
<dbReference type="GO" id="GO:0016020">
    <property type="term" value="C:membrane"/>
    <property type="evidence" value="ECO:0007669"/>
    <property type="project" value="InterPro"/>
</dbReference>
<keyword evidence="1" id="KW-1133">Transmembrane helix</keyword>
<dbReference type="InterPro" id="IPR043130">
    <property type="entry name" value="CDP-OH_PTrfase_TM_dom"/>
</dbReference>
<feature type="transmembrane region" description="Helical" evidence="1">
    <location>
        <begin position="109"/>
        <end position="126"/>
    </location>
</feature>
<name>A0A485JFM2_ECOLX</name>
<protein>
    <submittedName>
        <fullName evidence="2">Phosphatidylglycerophosphate synthase</fullName>
    </submittedName>
</protein>
<dbReference type="Pfam" id="PF01066">
    <property type="entry name" value="CDP-OH_P_transf"/>
    <property type="match status" value="1"/>
</dbReference>
<keyword evidence="1" id="KW-0812">Transmembrane</keyword>
<proteinExistence type="predicted"/>
<feature type="transmembrane region" description="Helical" evidence="1">
    <location>
        <begin position="87"/>
        <end position="103"/>
    </location>
</feature>
<keyword evidence="1" id="KW-0472">Membrane</keyword>
<feature type="transmembrane region" description="Helical" evidence="1">
    <location>
        <begin position="48"/>
        <end position="67"/>
    </location>
</feature>
<evidence type="ECO:0000256" key="1">
    <source>
        <dbReference type="SAM" id="Phobius"/>
    </source>
</evidence>
<dbReference type="InterPro" id="IPR000462">
    <property type="entry name" value="CDP-OH_P_trans"/>
</dbReference>
<evidence type="ECO:0000313" key="3">
    <source>
        <dbReference type="Proteomes" id="UP000358010"/>
    </source>
</evidence>
<evidence type="ECO:0000313" key="2">
    <source>
        <dbReference type="EMBL" id="VFT69486.1"/>
    </source>
</evidence>